<reference evidence="3 4" key="1">
    <citation type="submission" date="2023-07" db="EMBL/GenBank/DDBJ databases">
        <title>Sequencing the genomes of 1000 actinobacteria strains.</title>
        <authorList>
            <person name="Klenk H.-P."/>
        </authorList>
    </citation>
    <scope>NUCLEOTIDE SEQUENCE [LARGE SCALE GENOMIC DNA]</scope>
    <source>
        <strain evidence="3 4">GD13</strain>
    </source>
</reference>
<feature type="signal peptide" evidence="1">
    <location>
        <begin position="1"/>
        <end position="22"/>
    </location>
</feature>
<organism evidence="3 4">
    <name type="scientific">Nocardioides massiliensis</name>
    <dbReference type="NCBI Taxonomy" id="1325935"/>
    <lineage>
        <taxon>Bacteria</taxon>
        <taxon>Bacillati</taxon>
        <taxon>Actinomycetota</taxon>
        <taxon>Actinomycetes</taxon>
        <taxon>Propionibacteriales</taxon>
        <taxon>Nocardioidaceae</taxon>
        <taxon>Nocardioides</taxon>
    </lineage>
</organism>
<gene>
    <name evidence="2" type="ORF">J2S59_002233</name>
    <name evidence="3" type="ORF">J2S59_003723</name>
</gene>
<dbReference type="EMBL" id="JAUSQM010000001">
    <property type="protein sequence ID" value="MDP9822424.1"/>
    <property type="molecule type" value="Genomic_DNA"/>
</dbReference>
<evidence type="ECO:0000313" key="2">
    <source>
        <dbReference type="EMBL" id="MDP9822424.1"/>
    </source>
</evidence>
<dbReference type="InterPro" id="IPR022121">
    <property type="entry name" value="Peptidase_M73_camelysin"/>
</dbReference>
<evidence type="ECO:0000313" key="3">
    <source>
        <dbReference type="EMBL" id="MDP9823914.1"/>
    </source>
</evidence>
<comment type="caution">
    <text evidence="3">The sequence shown here is derived from an EMBL/GenBank/DDBJ whole genome shotgun (WGS) entry which is preliminary data.</text>
</comment>
<dbReference type="EMBL" id="JAUSQM010000001">
    <property type="protein sequence ID" value="MDP9823914.1"/>
    <property type="molecule type" value="Genomic_DNA"/>
</dbReference>
<dbReference type="Pfam" id="PF12389">
    <property type="entry name" value="Peptidase_M73"/>
    <property type="match status" value="1"/>
</dbReference>
<feature type="chain" id="PRO_5045032588" description="Camelysin-like metallo-endopeptidase" evidence="1">
    <location>
        <begin position="23"/>
        <end position="184"/>
    </location>
</feature>
<dbReference type="Gene3D" id="2.60.40.10">
    <property type="entry name" value="Immunoglobulins"/>
    <property type="match status" value="1"/>
</dbReference>
<evidence type="ECO:0008006" key="5">
    <source>
        <dbReference type="Google" id="ProtNLM"/>
    </source>
</evidence>
<dbReference type="Proteomes" id="UP001240447">
    <property type="component" value="Unassembled WGS sequence"/>
</dbReference>
<proteinExistence type="predicted"/>
<dbReference type="RefSeq" id="WP_306825120.1">
    <property type="nucleotide sequence ID" value="NZ_JAUSQM010000001.1"/>
</dbReference>
<keyword evidence="4" id="KW-1185">Reference proteome</keyword>
<name>A0ABT9NU13_9ACTN</name>
<sequence>MSNTRRKVLVPLATLLAAGAVAIGSGATFTSTTASTTSVASGHVEHTLDNTTLDLTNIKPGDVITGSVKLTNTGTLPATVTLRESASTNTFTKDALTLELTQAGNATPLYSGNFGDLADTAVLPLGAVDVAGSTTVTWKVTFAADAGNVNEKKAATASYTWISTQNPGVALPFGATVGLPNLGD</sequence>
<evidence type="ECO:0000313" key="4">
    <source>
        <dbReference type="Proteomes" id="UP001240447"/>
    </source>
</evidence>
<accession>A0ABT9NU13</accession>
<protein>
    <recommendedName>
        <fullName evidence="5">Camelysin-like metallo-endopeptidase</fullName>
    </recommendedName>
</protein>
<keyword evidence="1" id="KW-0732">Signal</keyword>
<dbReference type="InterPro" id="IPR013783">
    <property type="entry name" value="Ig-like_fold"/>
</dbReference>
<evidence type="ECO:0000256" key="1">
    <source>
        <dbReference type="SAM" id="SignalP"/>
    </source>
</evidence>